<comment type="catalytic activity">
    <reaction evidence="14">
        <text>[(1-&gt;4)-beta-D-glucosyl]n+m + reduced acceptor + O2 = 4-dehydro-beta-D-glucosyl-[(1-&gt;4)-beta-D-glucosyl]n-1 + [(1-&gt;4)-beta-D-glucosyl]m + acceptor + H2O.</text>
        <dbReference type="EC" id="1.14.99.56"/>
    </reaction>
</comment>
<dbReference type="GO" id="GO:0004497">
    <property type="term" value="F:monooxygenase activity"/>
    <property type="evidence" value="ECO:0007669"/>
    <property type="project" value="UniProtKB-KW"/>
</dbReference>
<name>A0A2U8U9W3_9FUNG</name>
<keyword evidence="5 17" id="KW-0732">Signal</keyword>
<keyword evidence="12" id="KW-0624">Polysaccharide degradation</keyword>
<evidence type="ECO:0000259" key="18">
    <source>
        <dbReference type="PROSITE" id="PS51164"/>
    </source>
</evidence>
<dbReference type="InterPro" id="IPR035971">
    <property type="entry name" value="CBD_sf"/>
</dbReference>
<evidence type="ECO:0000256" key="12">
    <source>
        <dbReference type="ARBA" id="ARBA00023326"/>
    </source>
</evidence>
<evidence type="ECO:0000256" key="6">
    <source>
        <dbReference type="ARBA" id="ARBA00023001"/>
    </source>
</evidence>
<feature type="signal peptide" evidence="17">
    <location>
        <begin position="1"/>
        <end position="17"/>
    </location>
</feature>
<dbReference type="Pfam" id="PF00734">
    <property type="entry name" value="CBM_1"/>
    <property type="match status" value="1"/>
</dbReference>
<evidence type="ECO:0000256" key="11">
    <source>
        <dbReference type="ARBA" id="ARBA00023277"/>
    </source>
</evidence>
<feature type="domain" description="CBM1" evidence="18">
    <location>
        <begin position="270"/>
        <end position="305"/>
    </location>
</feature>
<dbReference type="GO" id="GO:0030248">
    <property type="term" value="F:cellulose binding"/>
    <property type="evidence" value="ECO:0007669"/>
    <property type="project" value="InterPro"/>
</dbReference>
<evidence type="ECO:0000256" key="13">
    <source>
        <dbReference type="ARBA" id="ARBA00044502"/>
    </source>
</evidence>
<dbReference type="InterPro" id="IPR005103">
    <property type="entry name" value="AA9_LPMO"/>
</dbReference>
<comment type="subcellular location">
    <subcellularLocation>
        <location evidence="2">Secreted</location>
    </subcellularLocation>
</comment>
<dbReference type="PANTHER" id="PTHR33353">
    <property type="entry name" value="PUTATIVE (AFU_ORTHOLOGUE AFUA_1G12560)-RELATED"/>
    <property type="match status" value="1"/>
</dbReference>
<dbReference type="SUPFAM" id="SSF57180">
    <property type="entry name" value="Cellulose-binding domain"/>
    <property type="match status" value="1"/>
</dbReference>
<dbReference type="InterPro" id="IPR049892">
    <property type="entry name" value="AA9"/>
</dbReference>
<keyword evidence="4" id="KW-0479">Metal-binding</keyword>
<organism evidence="19">
    <name type="scientific">Rhizophlyctis rosea</name>
    <dbReference type="NCBI Taxonomy" id="64517"/>
    <lineage>
        <taxon>Eukaryota</taxon>
        <taxon>Fungi</taxon>
        <taxon>Fungi incertae sedis</taxon>
        <taxon>Chytridiomycota</taxon>
        <taxon>Chytridiomycota incertae sedis</taxon>
        <taxon>Chytridiomycetes</taxon>
        <taxon>Rhizophlyctidales</taxon>
        <taxon>Rhizophlyctidaceae</taxon>
        <taxon>Rhizophlyctis</taxon>
    </lineage>
</organism>
<evidence type="ECO:0000256" key="2">
    <source>
        <dbReference type="ARBA" id="ARBA00004613"/>
    </source>
</evidence>
<keyword evidence="9 19" id="KW-0503">Monooxygenase</keyword>
<evidence type="ECO:0000256" key="10">
    <source>
        <dbReference type="ARBA" id="ARBA00023157"/>
    </source>
</evidence>
<sequence length="306" mass="31496">MYKTAAIALGLLAGANAHYYIKNIDGQTTCLRSLVLYGENLPISGSQVDSDVIKCGAALPGPAAGTCSYAAGSTVTVQYDTKLSNHPGPCAAYIAKSGTNQWAKIAENTWSTANGGDGWCSYAVSANDNKWSFKLPAGLASGSYVLRVEHLGLHQASQPNGAQFYVRCMDINVTGGGSSVGSPLVSFPGAYSSTTVGVVWDPYRGDANNANYPGIGGPVASFGSGGSNPNPQPTTTTTSQQQPPRTTTTTTTQQQPPRTTTTTVSTGGGPCANLYGQCGGQGWSGPTCCSAGTCKASNQWYSQCLN</sequence>
<keyword evidence="6" id="KW-0136">Cellulose degradation</keyword>
<evidence type="ECO:0000256" key="16">
    <source>
        <dbReference type="SAM" id="MobiDB-lite"/>
    </source>
</evidence>
<dbReference type="InterPro" id="IPR000254">
    <property type="entry name" value="CBD"/>
</dbReference>
<dbReference type="EMBL" id="MF432145">
    <property type="protein sequence ID" value="AWM99279.1"/>
    <property type="molecule type" value="Genomic_DNA"/>
</dbReference>
<evidence type="ECO:0000256" key="7">
    <source>
        <dbReference type="ARBA" id="ARBA00023002"/>
    </source>
</evidence>
<proteinExistence type="inferred from homology"/>
<dbReference type="GO" id="GO:0046872">
    <property type="term" value="F:metal ion binding"/>
    <property type="evidence" value="ECO:0007669"/>
    <property type="project" value="UniProtKB-KW"/>
</dbReference>
<keyword evidence="7" id="KW-0560">Oxidoreductase</keyword>
<keyword evidence="8" id="KW-0186">Copper</keyword>
<evidence type="ECO:0000256" key="4">
    <source>
        <dbReference type="ARBA" id="ARBA00022723"/>
    </source>
</evidence>
<feature type="region of interest" description="Disordered" evidence="16">
    <location>
        <begin position="214"/>
        <end position="266"/>
    </location>
</feature>
<dbReference type="PROSITE" id="PS00562">
    <property type="entry name" value="CBM1_1"/>
    <property type="match status" value="1"/>
</dbReference>
<feature type="compositionally biased region" description="Low complexity" evidence="16">
    <location>
        <begin position="227"/>
        <end position="263"/>
    </location>
</feature>
<dbReference type="Pfam" id="PF03443">
    <property type="entry name" value="AA9"/>
    <property type="match status" value="1"/>
</dbReference>
<evidence type="ECO:0000313" key="19">
    <source>
        <dbReference type="EMBL" id="AWM99279.1"/>
    </source>
</evidence>
<dbReference type="EC" id="1.14.99.56" evidence="15"/>
<evidence type="ECO:0000256" key="17">
    <source>
        <dbReference type="SAM" id="SignalP"/>
    </source>
</evidence>
<dbReference type="GO" id="GO:0030245">
    <property type="term" value="P:cellulose catabolic process"/>
    <property type="evidence" value="ECO:0007669"/>
    <property type="project" value="UniProtKB-KW"/>
</dbReference>
<keyword evidence="3" id="KW-0964">Secreted</keyword>
<evidence type="ECO:0000256" key="15">
    <source>
        <dbReference type="ARBA" id="ARBA00047174"/>
    </source>
</evidence>
<accession>A0A2U8U9W3</accession>
<dbReference type="SMART" id="SM00236">
    <property type="entry name" value="fCBD"/>
    <property type="match status" value="1"/>
</dbReference>
<feature type="chain" id="PRO_5016106868" description="lytic cellulose monooxygenase (C4-dehydrogenating)" evidence="17">
    <location>
        <begin position="18"/>
        <end position="306"/>
    </location>
</feature>
<evidence type="ECO:0000256" key="3">
    <source>
        <dbReference type="ARBA" id="ARBA00022525"/>
    </source>
</evidence>
<dbReference type="AlphaFoldDB" id="A0A2U8U9W3"/>
<dbReference type="Gene3D" id="2.70.50.70">
    <property type="match status" value="1"/>
</dbReference>
<dbReference type="GO" id="GO:0005576">
    <property type="term" value="C:extracellular region"/>
    <property type="evidence" value="ECO:0007669"/>
    <property type="project" value="UniProtKB-SubCell"/>
</dbReference>
<keyword evidence="11" id="KW-0119">Carbohydrate metabolism</keyword>
<dbReference type="PANTHER" id="PTHR33353:SF10">
    <property type="entry name" value="ENDO-BETA-1,4-GLUCANASE D"/>
    <property type="match status" value="1"/>
</dbReference>
<dbReference type="SMR" id="A0A2U8U9W3"/>
<evidence type="ECO:0000256" key="5">
    <source>
        <dbReference type="ARBA" id="ARBA00022729"/>
    </source>
</evidence>
<comment type="cofactor">
    <cofactor evidence="1">
        <name>Cu(2+)</name>
        <dbReference type="ChEBI" id="CHEBI:29036"/>
    </cofactor>
</comment>
<evidence type="ECO:0000256" key="1">
    <source>
        <dbReference type="ARBA" id="ARBA00001973"/>
    </source>
</evidence>
<comment type="similarity">
    <text evidence="13">Belongs to the polysaccharide monooxygenase AA9 family.</text>
</comment>
<dbReference type="PROSITE" id="PS51164">
    <property type="entry name" value="CBM1_2"/>
    <property type="match status" value="1"/>
</dbReference>
<evidence type="ECO:0000256" key="9">
    <source>
        <dbReference type="ARBA" id="ARBA00023033"/>
    </source>
</evidence>
<reference evidence="19" key="1">
    <citation type="submission" date="2017-07" db="EMBL/GenBank/DDBJ databases">
        <title>Origin of fungal plant biomass degrading enzymes: Comparative enzyme profile studies of zoosporic, early lineage fungi.</title>
        <authorList>
            <person name="Lange L."/>
            <person name="Pilgaard B."/>
            <person name="Herbst F.-A."/>
            <person name="Barret K."/>
            <person name="Busk P.K."/>
            <person name="Pedersen A.G."/>
        </authorList>
    </citation>
    <scope>NUCLEOTIDE SEQUENCE</scope>
</reference>
<dbReference type="CDD" id="cd21175">
    <property type="entry name" value="LPMO_AA9"/>
    <property type="match status" value="1"/>
</dbReference>
<gene>
    <name evidence="19" type="primary">LPMO9N</name>
</gene>
<keyword evidence="10" id="KW-1015">Disulfide bond</keyword>
<evidence type="ECO:0000256" key="14">
    <source>
        <dbReference type="ARBA" id="ARBA00045077"/>
    </source>
</evidence>
<evidence type="ECO:0000256" key="8">
    <source>
        <dbReference type="ARBA" id="ARBA00023008"/>
    </source>
</evidence>
<protein>
    <recommendedName>
        <fullName evidence="15">lytic cellulose monooxygenase (C4-dehydrogenating)</fullName>
        <ecNumber evidence="15">1.14.99.56</ecNumber>
    </recommendedName>
</protein>